<keyword evidence="1" id="KW-0812">Transmembrane</keyword>
<evidence type="ECO:0000259" key="2">
    <source>
        <dbReference type="Pfam" id="PF02932"/>
    </source>
</evidence>
<feature type="transmembrane region" description="Helical" evidence="1">
    <location>
        <begin position="181"/>
        <end position="199"/>
    </location>
</feature>
<feature type="transmembrane region" description="Helical" evidence="1">
    <location>
        <begin position="47"/>
        <end position="72"/>
    </location>
</feature>
<protein>
    <recommendedName>
        <fullName evidence="2">Neurotransmitter-gated ion-channel transmembrane domain-containing protein</fullName>
    </recommendedName>
</protein>
<evidence type="ECO:0000256" key="1">
    <source>
        <dbReference type="SAM" id="Phobius"/>
    </source>
</evidence>
<feature type="domain" description="Neurotransmitter-gated ion-channel transmembrane" evidence="2">
    <location>
        <begin position="1"/>
        <end position="197"/>
    </location>
</feature>
<dbReference type="InterPro" id="IPR036719">
    <property type="entry name" value="Neuro-gated_channel_TM_sf"/>
</dbReference>
<evidence type="ECO:0000313" key="4">
    <source>
        <dbReference type="Proteomes" id="UP001163046"/>
    </source>
</evidence>
<proteinExistence type="predicted"/>
<accession>A0A9X0D1I1</accession>
<dbReference type="GO" id="GO:0016020">
    <property type="term" value="C:membrane"/>
    <property type="evidence" value="ECO:0007669"/>
    <property type="project" value="InterPro"/>
</dbReference>
<dbReference type="Pfam" id="PF02932">
    <property type="entry name" value="Neur_chan_memb"/>
    <property type="match status" value="1"/>
</dbReference>
<feature type="transmembrane region" description="Helical" evidence="1">
    <location>
        <begin position="16"/>
        <end position="35"/>
    </location>
</feature>
<comment type="caution">
    <text evidence="3">The sequence shown here is derived from an EMBL/GenBank/DDBJ whole genome shotgun (WGS) entry which is preliminary data.</text>
</comment>
<dbReference type="Gene3D" id="1.20.58.390">
    <property type="entry name" value="Neurotransmitter-gated ion-channel transmembrane domain"/>
    <property type="match status" value="2"/>
</dbReference>
<dbReference type="AlphaFoldDB" id="A0A9X0D1I1"/>
<dbReference type="InterPro" id="IPR038050">
    <property type="entry name" value="Neuro_actylchol_rec"/>
</dbReference>
<dbReference type="GO" id="GO:0006811">
    <property type="term" value="P:monoatomic ion transport"/>
    <property type="evidence" value="ECO:0007669"/>
    <property type="project" value="InterPro"/>
</dbReference>
<keyword evidence="1" id="KW-0472">Membrane</keyword>
<evidence type="ECO:0000313" key="3">
    <source>
        <dbReference type="EMBL" id="KAJ7383430.1"/>
    </source>
</evidence>
<organism evidence="3 4">
    <name type="scientific">Desmophyllum pertusum</name>
    <dbReference type="NCBI Taxonomy" id="174260"/>
    <lineage>
        <taxon>Eukaryota</taxon>
        <taxon>Metazoa</taxon>
        <taxon>Cnidaria</taxon>
        <taxon>Anthozoa</taxon>
        <taxon>Hexacorallia</taxon>
        <taxon>Scleractinia</taxon>
        <taxon>Caryophylliina</taxon>
        <taxon>Caryophylliidae</taxon>
        <taxon>Desmophyllum</taxon>
    </lineage>
</organism>
<reference evidence="3" key="1">
    <citation type="submission" date="2023-01" db="EMBL/GenBank/DDBJ databases">
        <title>Genome assembly of the deep-sea coral Lophelia pertusa.</title>
        <authorList>
            <person name="Herrera S."/>
            <person name="Cordes E."/>
        </authorList>
    </citation>
    <scope>NUCLEOTIDE SEQUENCE</scope>
    <source>
        <strain evidence="3">USNM1676648</strain>
        <tissue evidence="3">Polyp</tissue>
    </source>
</reference>
<dbReference type="OrthoDB" id="5975154at2759"/>
<gene>
    <name evidence="3" type="ORF">OS493_028106</name>
</gene>
<keyword evidence="4" id="KW-1185">Reference proteome</keyword>
<dbReference type="EMBL" id="MU825899">
    <property type="protein sequence ID" value="KAJ7383430.1"/>
    <property type="molecule type" value="Genomic_DNA"/>
</dbReference>
<dbReference type="SUPFAM" id="SSF90112">
    <property type="entry name" value="Neurotransmitter-gated ion-channel transmembrane pore"/>
    <property type="match status" value="1"/>
</dbReference>
<name>A0A9X0D1I1_9CNID</name>
<dbReference type="InterPro" id="IPR006029">
    <property type="entry name" value="Neurotrans-gated_channel_TM"/>
</dbReference>
<dbReference type="Proteomes" id="UP001163046">
    <property type="component" value="Unassembled WGS sequence"/>
</dbReference>
<keyword evidence="1" id="KW-1133">Transmembrane helix</keyword>
<sequence>MLVLVSFFIPVESGERIGLCATFLLAVSVYLLVVTEQLPEQSETLPLIGVYYIVIMFEIGLALAATVLVLMAHHATSEPPRYLARITVLNRIGCCKKKNRRIMDIAIGSPVTSRVGAAHAGMTREITGDVELGEVEKQTPADSSSRKRSSTAISIIQAEREEEEEMYQETWKEIARALDRIFFWLFLAMFVISSIVVYAHKVRMASFDSFQSSFE</sequence>
<dbReference type="CDD" id="cd19051">
    <property type="entry name" value="LGIC_TM_cation"/>
    <property type="match status" value="1"/>
</dbReference>